<organism evidence="1 2">
    <name type="scientific">Billgrantia aerodenitrificans</name>
    <dbReference type="NCBI Taxonomy" id="2733483"/>
    <lineage>
        <taxon>Bacteria</taxon>
        <taxon>Pseudomonadati</taxon>
        <taxon>Pseudomonadota</taxon>
        <taxon>Gammaproteobacteria</taxon>
        <taxon>Oceanospirillales</taxon>
        <taxon>Halomonadaceae</taxon>
        <taxon>Billgrantia</taxon>
    </lineage>
</organism>
<dbReference type="Proteomes" id="UP001320272">
    <property type="component" value="Unassembled WGS sequence"/>
</dbReference>
<proteinExistence type="predicted"/>
<name>A0ABS9AUC9_9GAMM</name>
<sequence length="165" mass="18472">MPKLGISIALLLFSINTFAKTDIELVYSGLRFKIPGNFSVIGDTGGSQNILIFRYGDELGKRFLAFSDMTDDETLDYGCPASSFFMNVFFGTDDSGCDQDSINIMQEYFVEGREVEKWSENELSVVYSGNREKSYVFIIGDNGKLVKLDSDFLEKESLKKIVSGI</sequence>
<reference evidence="1 2" key="1">
    <citation type="journal article" date="2021" name="Front. Microbiol.">
        <title>Aerobic Denitrification and Heterotrophic Sulfur Oxidation in the Genus Halomonas Revealed by Six Novel Species Characterizations and Genome-Based Analysis.</title>
        <authorList>
            <person name="Wang L."/>
            <person name="Shao Z."/>
        </authorList>
    </citation>
    <scope>NUCLEOTIDE SEQUENCE [LARGE SCALE GENOMIC DNA]</scope>
    <source>
        <strain evidence="1 2">MCCC 1A11058</strain>
    </source>
</reference>
<dbReference type="RefSeq" id="WP_234254350.1">
    <property type="nucleotide sequence ID" value="NZ_JABFTV010000007.1"/>
</dbReference>
<evidence type="ECO:0000313" key="1">
    <source>
        <dbReference type="EMBL" id="MCE8025237.1"/>
    </source>
</evidence>
<dbReference type="EMBL" id="JABFTV010000007">
    <property type="protein sequence ID" value="MCE8025237.1"/>
    <property type="molecule type" value="Genomic_DNA"/>
</dbReference>
<protein>
    <submittedName>
        <fullName evidence="1">Uncharacterized protein</fullName>
    </submittedName>
</protein>
<accession>A0ABS9AUC9</accession>
<comment type="caution">
    <text evidence="1">The sequence shown here is derived from an EMBL/GenBank/DDBJ whole genome shotgun (WGS) entry which is preliminary data.</text>
</comment>
<gene>
    <name evidence="1" type="ORF">HOP59_13985</name>
</gene>
<evidence type="ECO:0000313" key="2">
    <source>
        <dbReference type="Proteomes" id="UP001320272"/>
    </source>
</evidence>
<keyword evidence="2" id="KW-1185">Reference proteome</keyword>